<proteinExistence type="predicted"/>
<organism evidence="7 8">
    <name type="scientific">Isosphaera pallida (strain ATCC 43644 / DSM 9630 / IS1B)</name>
    <dbReference type="NCBI Taxonomy" id="575540"/>
    <lineage>
        <taxon>Bacteria</taxon>
        <taxon>Pseudomonadati</taxon>
        <taxon>Planctomycetota</taxon>
        <taxon>Planctomycetia</taxon>
        <taxon>Isosphaerales</taxon>
        <taxon>Isosphaeraceae</taxon>
        <taxon>Isosphaera</taxon>
    </lineage>
</organism>
<dbReference type="EMBL" id="CP002353">
    <property type="protein sequence ID" value="ADV62452.1"/>
    <property type="molecule type" value="Genomic_DNA"/>
</dbReference>
<feature type="transmembrane region" description="Helical" evidence="5">
    <location>
        <begin position="464"/>
        <end position="482"/>
    </location>
</feature>
<feature type="transmembrane region" description="Helical" evidence="5">
    <location>
        <begin position="144"/>
        <end position="164"/>
    </location>
</feature>
<feature type="transmembrane region" description="Helical" evidence="5">
    <location>
        <begin position="587"/>
        <end position="609"/>
    </location>
</feature>
<reference evidence="7 8" key="2">
    <citation type="journal article" date="2011" name="Stand. Genomic Sci.">
        <title>Complete genome sequence of Isosphaera pallida type strain (IS1B).</title>
        <authorList>
            <consortium name="US DOE Joint Genome Institute (JGI-PGF)"/>
            <person name="Goker M."/>
            <person name="Cleland D."/>
            <person name="Saunders E."/>
            <person name="Lapidus A."/>
            <person name="Nolan M."/>
            <person name="Lucas S."/>
            <person name="Hammon N."/>
            <person name="Deshpande S."/>
            <person name="Cheng J.F."/>
            <person name="Tapia R."/>
            <person name="Han C."/>
            <person name="Goodwin L."/>
            <person name="Pitluck S."/>
            <person name="Liolios K."/>
            <person name="Pagani I."/>
            <person name="Ivanova N."/>
            <person name="Mavromatis K."/>
            <person name="Pati A."/>
            <person name="Chen A."/>
            <person name="Palaniappan K."/>
            <person name="Land M."/>
            <person name="Hauser L."/>
            <person name="Chang Y.J."/>
            <person name="Jeffries C.D."/>
            <person name="Detter J.C."/>
            <person name="Beck B."/>
            <person name="Woyke T."/>
            <person name="Bristow J."/>
            <person name="Eisen J.A."/>
            <person name="Markowitz V."/>
            <person name="Hugenholtz P."/>
            <person name="Kyrpides N.C."/>
            <person name="Klenk H.P."/>
        </authorList>
    </citation>
    <scope>NUCLEOTIDE SEQUENCE [LARGE SCALE GENOMIC DNA]</scope>
    <source>
        <strain evidence="8">ATCC 43644 / DSM 9630 / IS1B</strain>
    </source>
</reference>
<feature type="domain" description="ABC-2 type transporter transmembrane" evidence="6">
    <location>
        <begin position="87"/>
        <end position="257"/>
    </location>
</feature>
<evidence type="ECO:0000313" key="8">
    <source>
        <dbReference type="Proteomes" id="UP000008631"/>
    </source>
</evidence>
<dbReference type="AlphaFoldDB" id="E8R220"/>
<feature type="transmembrane region" description="Helical" evidence="5">
    <location>
        <begin position="488"/>
        <end position="510"/>
    </location>
</feature>
<feature type="transmembrane region" description="Helical" evidence="5">
    <location>
        <begin position="522"/>
        <end position="544"/>
    </location>
</feature>
<dbReference type="STRING" id="575540.Isop_1871"/>
<feature type="transmembrane region" description="Helical" evidence="5">
    <location>
        <begin position="407"/>
        <end position="430"/>
    </location>
</feature>
<evidence type="ECO:0000313" key="7">
    <source>
        <dbReference type="EMBL" id="ADV62452.1"/>
    </source>
</evidence>
<gene>
    <name evidence="7" type="ordered locus">Isop_1871</name>
</gene>
<dbReference type="eggNOG" id="COG1668">
    <property type="taxonomic scope" value="Bacteria"/>
</dbReference>
<feature type="transmembrane region" description="Helical" evidence="5">
    <location>
        <begin position="205"/>
        <end position="221"/>
    </location>
</feature>
<evidence type="ECO:0000256" key="1">
    <source>
        <dbReference type="ARBA" id="ARBA00004141"/>
    </source>
</evidence>
<feature type="transmembrane region" description="Helical" evidence="5">
    <location>
        <begin position="343"/>
        <end position="363"/>
    </location>
</feature>
<keyword evidence="2 5" id="KW-0812">Transmembrane</keyword>
<dbReference type="HOGENOM" id="CLU_424457_0_0_0"/>
<dbReference type="Proteomes" id="UP000008631">
    <property type="component" value="Chromosome"/>
</dbReference>
<evidence type="ECO:0000259" key="6">
    <source>
        <dbReference type="Pfam" id="PF12698"/>
    </source>
</evidence>
<reference key="1">
    <citation type="submission" date="2010-11" db="EMBL/GenBank/DDBJ databases">
        <title>The complete sequence of chromosome of Isophaera pallida ATCC 43644.</title>
        <authorList>
            <consortium name="US DOE Joint Genome Institute (JGI-PGF)"/>
            <person name="Lucas S."/>
            <person name="Copeland A."/>
            <person name="Lapidus A."/>
            <person name="Bruce D."/>
            <person name="Goodwin L."/>
            <person name="Pitluck S."/>
            <person name="Kyrpides N."/>
            <person name="Mavromatis K."/>
            <person name="Pagani I."/>
            <person name="Ivanova N."/>
            <person name="Saunders E."/>
            <person name="Brettin T."/>
            <person name="Detter J.C."/>
            <person name="Han C."/>
            <person name="Tapia R."/>
            <person name="Land M."/>
            <person name="Hauser L."/>
            <person name="Markowitz V."/>
            <person name="Cheng J.-F."/>
            <person name="Hugenholtz P."/>
            <person name="Woyke T."/>
            <person name="Wu D."/>
            <person name="Eisen J.A."/>
        </authorList>
    </citation>
    <scope>NUCLEOTIDE SEQUENCE</scope>
    <source>
        <strain>ATCC 43644</strain>
    </source>
</reference>
<dbReference type="Pfam" id="PF12698">
    <property type="entry name" value="ABC2_membrane_3"/>
    <property type="match status" value="1"/>
</dbReference>
<evidence type="ECO:0000256" key="3">
    <source>
        <dbReference type="ARBA" id="ARBA00022989"/>
    </source>
</evidence>
<comment type="subcellular location">
    <subcellularLocation>
        <location evidence="1">Membrane</location>
        <topology evidence="1">Multi-pass membrane protein</topology>
    </subcellularLocation>
</comment>
<keyword evidence="8" id="KW-1185">Reference proteome</keyword>
<feature type="transmembrane region" description="Helical" evidence="5">
    <location>
        <begin position="85"/>
        <end position="109"/>
    </location>
</feature>
<name>E8R220_ISOPI</name>
<dbReference type="InParanoid" id="E8R220"/>
<dbReference type="InterPro" id="IPR013525">
    <property type="entry name" value="ABC2_TM"/>
</dbReference>
<feature type="transmembrane region" description="Helical" evidence="5">
    <location>
        <begin position="242"/>
        <end position="262"/>
    </location>
</feature>
<dbReference type="PANTHER" id="PTHR43471">
    <property type="entry name" value="ABC TRANSPORTER PERMEASE"/>
    <property type="match status" value="1"/>
</dbReference>
<sequence>MGTNSVPYHRMLKPDTPPLGDGSMMSPGPVFFFECLRVSRKKRLFLSRFALGMIVLVVLGLVGYNTVDGTFDGEDQISHTQASQLALGFFSAIFFPLSISILAMTPGTFASLIPEDRQRKILFAMLTTPLSGIEIILGKFLIRYLVLVSYLAISLPIVAILNLYGGVPPTILAAAYGSTIAAIWLYGALAMWVSARSRNPRSANSTAFILIGSLLFFPFLIRNSPPNGTFLEPWLTIYSGLFWINSFLEPFSLLCLAFDVSVNLGSNVFDATGFATTLGLQFAAGAVALGWAGLTLRRSNRRLEDTASKWLWFKGGSDRRIAPVPPVGDDPLFWKEGQLQPRCSVGAVVKMVVLALVLLSWLFANGYFAFWRIGEILGWSPMAGWFMDFHTFSGDSERDAFNEFTRFVTAIAMFFWLLGVSSLTAATLTLEREKDTWISLIATPLSAHEILRGKVLGILWKTRLFPIVIVTQLTLAVLLGAVHPLGAVLTAIPTMTMLTFACCLGIYFSAGYEKTSSAQSATIASQFFMYFGLFCFLASIFPLGRSDFLRELLLGVTSQPLIFIFAQFVEVNEIEIWSSYLISDQIILIYLAYLAIGSSLYGFFSFVLWKQALARFLKRADRPRRFGVGLHSVEG</sequence>
<evidence type="ECO:0000256" key="5">
    <source>
        <dbReference type="SAM" id="Phobius"/>
    </source>
</evidence>
<dbReference type="KEGG" id="ipa:Isop_1871"/>
<protein>
    <submittedName>
        <fullName evidence="7">ABC-2 type transporter</fullName>
    </submittedName>
</protein>
<evidence type="ECO:0000256" key="4">
    <source>
        <dbReference type="ARBA" id="ARBA00023136"/>
    </source>
</evidence>
<feature type="transmembrane region" description="Helical" evidence="5">
    <location>
        <begin position="171"/>
        <end position="193"/>
    </location>
</feature>
<feature type="transmembrane region" description="Helical" evidence="5">
    <location>
        <begin position="274"/>
        <end position="294"/>
    </location>
</feature>
<evidence type="ECO:0000256" key="2">
    <source>
        <dbReference type="ARBA" id="ARBA00022692"/>
    </source>
</evidence>
<accession>E8R220</accession>
<keyword evidence="4 5" id="KW-0472">Membrane</keyword>
<keyword evidence="3 5" id="KW-1133">Transmembrane helix</keyword>
<feature type="transmembrane region" description="Helical" evidence="5">
    <location>
        <begin position="45"/>
        <end position="65"/>
    </location>
</feature>
<dbReference type="OrthoDB" id="256443at2"/>
<feature type="transmembrane region" description="Helical" evidence="5">
    <location>
        <begin position="121"/>
        <end position="138"/>
    </location>
</feature>